<dbReference type="GO" id="GO:0005829">
    <property type="term" value="C:cytosol"/>
    <property type="evidence" value="ECO:0007669"/>
    <property type="project" value="TreeGrafter"/>
</dbReference>
<dbReference type="GO" id="GO:0004519">
    <property type="term" value="F:endonuclease activity"/>
    <property type="evidence" value="ECO:0007669"/>
    <property type="project" value="UniProtKB-KW"/>
</dbReference>
<dbReference type="InterPro" id="IPR003615">
    <property type="entry name" value="HNH_nuc"/>
</dbReference>
<keyword evidence="2" id="KW-0378">Hydrolase</keyword>
<keyword evidence="6" id="KW-1185">Reference proteome</keyword>
<dbReference type="RefSeq" id="WP_006430201.1">
    <property type="nucleotide sequence ID" value="NZ_AOID01000019.1"/>
</dbReference>
<dbReference type="Gene3D" id="1.10.30.50">
    <property type="match status" value="1"/>
</dbReference>
<evidence type="ECO:0000256" key="2">
    <source>
        <dbReference type="ARBA" id="ARBA00022801"/>
    </source>
</evidence>
<dbReference type="PANTHER" id="PTHR41286:SF1">
    <property type="entry name" value="HNH NUCLEASE YAJD-RELATED"/>
    <property type="match status" value="1"/>
</dbReference>
<organism evidence="5 6">
    <name type="scientific">Natrinema versiforme JCM 10478</name>
    <dbReference type="NCBI Taxonomy" id="1227496"/>
    <lineage>
        <taxon>Archaea</taxon>
        <taxon>Methanobacteriati</taxon>
        <taxon>Methanobacteriota</taxon>
        <taxon>Stenosarchaea group</taxon>
        <taxon>Halobacteria</taxon>
        <taxon>Halobacteriales</taxon>
        <taxon>Natrialbaceae</taxon>
        <taxon>Natrinema</taxon>
    </lineage>
</organism>
<dbReference type="InterPro" id="IPR011017">
    <property type="entry name" value="TRASH_dom"/>
</dbReference>
<dbReference type="PANTHER" id="PTHR41286">
    <property type="entry name" value="HNH NUCLEASE YAJD-RELATED"/>
    <property type="match status" value="1"/>
</dbReference>
<dbReference type="GO" id="GO:0008270">
    <property type="term" value="F:zinc ion binding"/>
    <property type="evidence" value="ECO:0007669"/>
    <property type="project" value="InterPro"/>
</dbReference>
<feature type="domain" description="TRASH" evidence="4">
    <location>
        <begin position="136"/>
        <end position="170"/>
    </location>
</feature>
<dbReference type="GO" id="GO:0003676">
    <property type="term" value="F:nucleic acid binding"/>
    <property type="evidence" value="ECO:0007669"/>
    <property type="project" value="InterPro"/>
</dbReference>
<dbReference type="Pfam" id="PF01844">
    <property type="entry name" value="HNH"/>
    <property type="match status" value="1"/>
</dbReference>
<dbReference type="STRING" id="1227496.C489_05718"/>
<dbReference type="SMART" id="SM00507">
    <property type="entry name" value="HNHc"/>
    <property type="match status" value="1"/>
</dbReference>
<protein>
    <submittedName>
        <fullName evidence="5">HNH endonuclease</fullName>
    </submittedName>
</protein>
<reference evidence="5 6" key="1">
    <citation type="journal article" date="2014" name="PLoS Genet.">
        <title>Phylogenetically driven sequencing of extremely halophilic archaea reveals strategies for static and dynamic osmo-response.</title>
        <authorList>
            <person name="Becker E.A."/>
            <person name="Seitzer P.M."/>
            <person name="Tritt A."/>
            <person name="Larsen D."/>
            <person name="Krusor M."/>
            <person name="Yao A.I."/>
            <person name="Wu D."/>
            <person name="Madern D."/>
            <person name="Eisen J.A."/>
            <person name="Darling A.E."/>
            <person name="Facciotti M.T."/>
        </authorList>
    </citation>
    <scope>NUCLEOTIDE SEQUENCE [LARGE SCALE GENOMIC DNA]</scope>
    <source>
        <strain evidence="5 6">JCM 10478</strain>
    </source>
</reference>
<name>L9Y428_9EURY</name>
<dbReference type="Pfam" id="PF18780">
    <property type="entry name" value="HNH_repeat"/>
    <property type="match status" value="2"/>
</dbReference>
<dbReference type="InterPro" id="IPR041025">
    <property type="entry name" value="HNH_repeat"/>
</dbReference>
<keyword evidence="5" id="KW-0255">Endonuclease</keyword>
<dbReference type="OrthoDB" id="11472at2157"/>
<accession>L9Y428</accession>
<evidence type="ECO:0000259" key="4">
    <source>
        <dbReference type="SMART" id="SM00746"/>
    </source>
</evidence>
<evidence type="ECO:0000256" key="1">
    <source>
        <dbReference type="ARBA" id="ARBA00022722"/>
    </source>
</evidence>
<feature type="domain" description="TRASH" evidence="4">
    <location>
        <begin position="186"/>
        <end position="220"/>
    </location>
</feature>
<comment type="caution">
    <text evidence="5">The sequence shown here is derived from an EMBL/GenBank/DDBJ whole genome shotgun (WGS) entry which is preliminary data.</text>
</comment>
<dbReference type="CDD" id="cd00085">
    <property type="entry name" value="HNHc"/>
    <property type="match status" value="1"/>
</dbReference>
<evidence type="ECO:0000259" key="3">
    <source>
        <dbReference type="SMART" id="SM00507"/>
    </source>
</evidence>
<keyword evidence="1" id="KW-0540">Nuclease</keyword>
<feature type="domain" description="HNH nuclease" evidence="3">
    <location>
        <begin position="245"/>
        <end position="308"/>
    </location>
</feature>
<evidence type="ECO:0000313" key="5">
    <source>
        <dbReference type="EMBL" id="ELY68839.1"/>
    </source>
</evidence>
<sequence length="326" mass="37227">MPEKISEKDLLEELRRLADDLGRAPKSTEMTEDGAYSTTVYATRFGSWEGALNEIGRSTDEYEKSPSFRYTDEELLDQLREVADEIGKPPTAVEFDDHSDSSRTTYQNRFGSWNAALQEAGLDINRTHGEKESVPCDHCGSPVERTQGQLERLDHVFCDGECMGKWESEQYSGEGNPRYVKYEKDCVNCGEPVLRAPWIHRASERTFCDSQCQGEWVRETGFMSGENSPLWKGGGGREYGADWIYIRKDILERDDYQCLACGLTEDEHQEEFGTSLNVHHRNPVRNYEEPEDAHDPENLVTLCRSCHSTWERLPVQFEAPEQAASD</sequence>
<dbReference type="GO" id="GO:0016787">
    <property type="term" value="F:hydrolase activity"/>
    <property type="evidence" value="ECO:0007669"/>
    <property type="project" value="UniProtKB-KW"/>
</dbReference>
<gene>
    <name evidence="5" type="ORF">C489_05718</name>
</gene>
<dbReference type="SMART" id="SM00746">
    <property type="entry name" value="TRASH"/>
    <property type="match status" value="2"/>
</dbReference>
<dbReference type="Proteomes" id="UP000011632">
    <property type="component" value="Unassembled WGS sequence"/>
</dbReference>
<dbReference type="InterPro" id="IPR002711">
    <property type="entry name" value="HNH"/>
</dbReference>
<dbReference type="AlphaFoldDB" id="L9Y428"/>
<evidence type="ECO:0000313" key="6">
    <source>
        <dbReference type="Proteomes" id="UP000011632"/>
    </source>
</evidence>
<proteinExistence type="predicted"/>
<dbReference type="EMBL" id="AOID01000019">
    <property type="protein sequence ID" value="ELY68839.1"/>
    <property type="molecule type" value="Genomic_DNA"/>
</dbReference>